<dbReference type="AlphaFoldDB" id="A0A9K3PAV4"/>
<keyword evidence="3" id="KW-1185">Reference proteome</keyword>
<evidence type="ECO:0000313" key="2">
    <source>
        <dbReference type="EMBL" id="KAG7340046.1"/>
    </source>
</evidence>
<reference evidence="2" key="2">
    <citation type="submission" date="2021-04" db="EMBL/GenBank/DDBJ databases">
        <authorList>
            <person name="Podell S."/>
        </authorList>
    </citation>
    <scope>NUCLEOTIDE SEQUENCE</scope>
    <source>
        <strain evidence="2">Hildebrandi</strain>
    </source>
</reference>
<evidence type="ECO:0000313" key="3">
    <source>
        <dbReference type="Proteomes" id="UP000693970"/>
    </source>
</evidence>
<protein>
    <submittedName>
        <fullName evidence="2">Uncharacterized protein</fullName>
    </submittedName>
</protein>
<dbReference type="OrthoDB" id="203803at2759"/>
<name>A0A9K3PAV4_9STRA</name>
<proteinExistence type="predicted"/>
<sequence>MDYTSGGNKYDDNGDDDELQDDGLSSSHPAMAFAARQKRKGWQGEELELEHRRQQMMKPPSGIETITATAVDLNQFRNTEVGEGYQAKHVVRQRTAPTVPVPFSSTPTMTNPAHSRSTIHTAVSTKTNYDTDGATPPQSLLTKEAMLTNTGLREFRKEIEKILSSS</sequence>
<gene>
    <name evidence="2" type="ORF">IV203_006450</name>
</gene>
<reference evidence="2" key="1">
    <citation type="journal article" date="2021" name="Sci. Rep.">
        <title>Diploid genomic architecture of Nitzschia inconspicua, an elite biomass production diatom.</title>
        <authorList>
            <person name="Oliver A."/>
            <person name="Podell S."/>
            <person name="Pinowska A."/>
            <person name="Traller J.C."/>
            <person name="Smith S.R."/>
            <person name="McClure R."/>
            <person name="Beliaev A."/>
            <person name="Bohutskyi P."/>
            <person name="Hill E.A."/>
            <person name="Rabines A."/>
            <person name="Zheng H."/>
            <person name="Allen L.Z."/>
            <person name="Kuo A."/>
            <person name="Grigoriev I.V."/>
            <person name="Allen A.E."/>
            <person name="Hazlebeck D."/>
            <person name="Allen E.E."/>
        </authorList>
    </citation>
    <scope>NUCLEOTIDE SEQUENCE</scope>
    <source>
        <strain evidence="2">Hildebrandi</strain>
    </source>
</reference>
<feature type="compositionally biased region" description="Low complexity" evidence="1">
    <location>
        <begin position="96"/>
        <end position="108"/>
    </location>
</feature>
<evidence type="ECO:0000256" key="1">
    <source>
        <dbReference type="SAM" id="MobiDB-lite"/>
    </source>
</evidence>
<dbReference type="Proteomes" id="UP000693970">
    <property type="component" value="Unassembled WGS sequence"/>
</dbReference>
<accession>A0A9K3PAV4</accession>
<dbReference type="EMBL" id="JAGRRH010000028">
    <property type="protein sequence ID" value="KAG7340046.1"/>
    <property type="molecule type" value="Genomic_DNA"/>
</dbReference>
<feature type="region of interest" description="Disordered" evidence="1">
    <location>
        <begin position="1"/>
        <end position="61"/>
    </location>
</feature>
<feature type="region of interest" description="Disordered" evidence="1">
    <location>
        <begin position="96"/>
        <end position="116"/>
    </location>
</feature>
<organism evidence="2 3">
    <name type="scientific">Nitzschia inconspicua</name>
    <dbReference type="NCBI Taxonomy" id="303405"/>
    <lineage>
        <taxon>Eukaryota</taxon>
        <taxon>Sar</taxon>
        <taxon>Stramenopiles</taxon>
        <taxon>Ochrophyta</taxon>
        <taxon>Bacillariophyta</taxon>
        <taxon>Bacillariophyceae</taxon>
        <taxon>Bacillariophycidae</taxon>
        <taxon>Bacillariales</taxon>
        <taxon>Bacillariaceae</taxon>
        <taxon>Nitzschia</taxon>
    </lineage>
</organism>
<comment type="caution">
    <text evidence="2">The sequence shown here is derived from an EMBL/GenBank/DDBJ whole genome shotgun (WGS) entry which is preliminary data.</text>
</comment>